<keyword evidence="2" id="KW-1185">Reference proteome</keyword>
<sequence length="166" mass="18472">MASFSFGLIVNRDQHCHPVACKFRFLYLSNKKESILYTLGCALAETNDDIPYNSNMMSRVQIHAEYCLKGGLERVVKSVIDVCVKREKPVHLTDWIDHIIIIIVAAAGAVKVINLKLRLLGQLSFVCNLAKTEQSPSNNALSPTQRCSFIVALPLQSTCQFLCDTA</sequence>
<reference evidence="1 2" key="1">
    <citation type="submission" date="2015-01" db="EMBL/GenBank/DDBJ databases">
        <title>Evolution of Trichinella species and genotypes.</title>
        <authorList>
            <person name="Korhonen P.K."/>
            <person name="Edoardo P."/>
            <person name="Giuseppe L.R."/>
            <person name="Gasser R.B."/>
        </authorList>
    </citation>
    <scope>NUCLEOTIDE SEQUENCE [LARGE SCALE GENOMIC DNA]</scope>
    <source>
        <strain evidence="1">ISS3</strain>
    </source>
</reference>
<gene>
    <name evidence="1" type="ORF">T01_1522</name>
</gene>
<comment type="caution">
    <text evidence="1">The sequence shown here is derived from an EMBL/GenBank/DDBJ whole genome shotgun (WGS) entry which is preliminary data.</text>
</comment>
<accession>A0A0V1AYH1</accession>
<dbReference type="Proteomes" id="UP000054776">
    <property type="component" value="Unassembled WGS sequence"/>
</dbReference>
<dbReference type="EMBL" id="JYDH01000160">
    <property type="protein sequence ID" value="KRY29790.1"/>
    <property type="molecule type" value="Genomic_DNA"/>
</dbReference>
<proteinExistence type="predicted"/>
<evidence type="ECO:0000313" key="2">
    <source>
        <dbReference type="Proteomes" id="UP000054776"/>
    </source>
</evidence>
<protein>
    <submittedName>
        <fullName evidence="1">Uncharacterized protein</fullName>
    </submittedName>
</protein>
<evidence type="ECO:0000313" key="1">
    <source>
        <dbReference type="EMBL" id="KRY29790.1"/>
    </source>
</evidence>
<dbReference type="AlphaFoldDB" id="A0A0V1AYH1"/>
<dbReference type="InParanoid" id="A0A0V1AYH1"/>
<organism evidence="1 2">
    <name type="scientific">Trichinella spiralis</name>
    <name type="common">Trichina worm</name>
    <dbReference type="NCBI Taxonomy" id="6334"/>
    <lineage>
        <taxon>Eukaryota</taxon>
        <taxon>Metazoa</taxon>
        <taxon>Ecdysozoa</taxon>
        <taxon>Nematoda</taxon>
        <taxon>Enoplea</taxon>
        <taxon>Dorylaimia</taxon>
        <taxon>Trichinellida</taxon>
        <taxon>Trichinellidae</taxon>
        <taxon>Trichinella</taxon>
    </lineage>
</organism>
<name>A0A0V1AYH1_TRISP</name>